<dbReference type="EMBL" id="CM018042">
    <property type="protein sequence ID" value="KAA8533334.1"/>
    <property type="molecule type" value="Genomic_DNA"/>
</dbReference>
<dbReference type="FunFam" id="4.10.1100.10:FF:000001">
    <property type="entry name" value="Squamosa promoter-binding-like protein 14"/>
    <property type="match status" value="1"/>
</dbReference>
<dbReference type="GO" id="GO:0008270">
    <property type="term" value="F:zinc ion binding"/>
    <property type="evidence" value="ECO:0007669"/>
    <property type="project" value="UniProtKB-KW"/>
</dbReference>
<proteinExistence type="predicted"/>
<keyword evidence="6" id="KW-0238">DNA-binding</keyword>
<keyword evidence="4" id="KW-0862">Zinc</keyword>
<evidence type="ECO:0000256" key="8">
    <source>
        <dbReference type="ARBA" id="ARBA00023242"/>
    </source>
</evidence>
<comment type="subcellular location">
    <subcellularLocation>
        <location evidence="1">Nucleus</location>
    </subcellularLocation>
</comment>
<evidence type="ECO:0000256" key="4">
    <source>
        <dbReference type="ARBA" id="ARBA00022833"/>
    </source>
</evidence>
<dbReference type="PROSITE" id="PS51141">
    <property type="entry name" value="ZF_SBP"/>
    <property type="match status" value="1"/>
</dbReference>
<reference evidence="13 14" key="1">
    <citation type="submission" date="2019-09" db="EMBL/GenBank/DDBJ databases">
        <title>A chromosome-level genome assembly of the Chinese tupelo Nyssa sinensis.</title>
        <authorList>
            <person name="Yang X."/>
            <person name="Kang M."/>
            <person name="Yang Y."/>
            <person name="Xiong H."/>
            <person name="Wang M."/>
            <person name="Zhang Z."/>
            <person name="Wang Z."/>
            <person name="Wu H."/>
            <person name="Ma T."/>
            <person name="Liu J."/>
            <person name="Xi Z."/>
        </authorList>
    </citation>
    <scope>NUCLEOTIDE SEQUENCE [LARGE SCALE GENOMIC DNA]</scope>
    <source>
        <strain evidence="13">J267</strain>
        <tissue evidence="13">Leaf</tissue>
    </source>
</reference>
<feature type="region of interest" description="Disordered" evidence="11">
    <location>
        <begin position="253"/>
        <end position="289"/>
    </location>
</feature>
<evidence type="ECO:0000313" key="14">
    <source>
        <dbReference type="Proteomes" id="UP000325577"/>
    </source>
</evidence>
<organism evidence="13 14">
    <name type="scientific">Nyssa sinensis</name>
    <dbReference type="NCBI Taxonomy" id="561372"/>
    <lineage>
        <taxon>Eukaryota</taxon>
        <taxon>Viridiplantae</taxon>
        <taxon>Streptophyta</taxon>
        <taxon>Embryophyta</taxon>
        <taxon>Tracheophyta</taxon>
        <taxon>Spermatophyta</taxon>
        <taxon>Magnoliopsida</taxon>
        <taxon>eudicotyledons</taxon>
        <taxon>Gunneridae</taxon>
        <taxon>Pentapetalae</taxon>
        <taxon>asterids</taxon>
        <taxon>Cornales</taxon>
        <taxon>Nyssaceae</taxon>
        <taxon>Nyssa</taxon>
    </lineage>
</organism>
<feature type="region of interest" description="Disordered" evidence="11">
    <location>
        <begin position="156"/>
        <end position="177"/>
    </location>
</feature>
<keyword evidence="5" id="KW-0805">Transcription regulation</keyword>
<dbReference type="Pfam" id="PF03110">
    <property type="entry name" value="SBP"/>
    <property type="match status" value="1"/>
</dbReference>
<dbReference type="InterPro" id="IPR004333">
    <property type="entry name" value="SBP_dom"/>
</dbReference>
<dbReference type="OrthoDB" id="514967at2759"/>
<dbReference type="InterPro" id="IPR044817">
    <property type="entry name" value="SBP-like"/>
</dbReference>
<dbReference type="InterPro" id="IPR036893">
    <property type="entry name" value="SBP_sf"/>
</dbReference>
<dbReference type="SUPFAM" id="SSF103612">
    <property type="entry name" value="SBT domain"/>
    <property type="match status" value="1"/>
</dbReference>
<gene>
    <name evidence="13" type="ORF">F0562_033133</name>
</gene>
<dbReference type="Gene3D" id="4.10.1100.10">
    <property type="entry name" value="Transcription factor, SBP-box domain"/>
    <property type="match status" value="1"/>
</dbReference>
<keyword evidence="3 10" id="KW-0863">Zinc-finger</keyword>
<evidence type="ECO:0000256" key="6">
    <source>
        <dbReference type="ARBA" id="ARBA00023125"/>
    </source>
</evidence>
<evidence type="ECO:0000259" key="12">
    <source>
        <dbReference type="PROSITE" id="PS51141"/>
    </source>
</evidence>
<dbReference type="Proteomes" id="UP000325577">
    <property type="component" value="Linkage Group LG19"/>
</dbReference>
<sequence>MESSSSSGSSKRAKAPGNIAQPVSCLVDGCSSDLGQCKEYHRRHKVCELHSKTSKVTIGGQEQRFCQQCSRFHSLGEFDEGKRSCRKRLDGHNRRRRKPQTLESVSRNTGRFLSNYSSTRYYIIVIQHQNLPGSSAHNDRGRSQFQILQGTNTLFPEASACQPPDPNSTSGNSGRSHKMLSDELNQVINTDCALSLLSSAPAETREIGLSPMVQPDPITPAHSLIHDMHYSSLGHYPCLQGMESKPVVSDFNTDGSDNANLHSQGMFQNVTDGSSPSESHQQMFSFRWE</sequence>
<accession>A0A5J5ASS7</accession>
<keyword evidence="7" id="KW-0804">Transcription</keyword>
<evidence type="ECO:0000256" key="2">
    <source>
        <dbReference type="ARBA" id="ARBA00022723"/>
    </source>
</evidence>
<feature type="domain" description="SBP-type" evidence="12">
    <location>
        <begin position="22"/>
        <end position="99"/>
    </location>
</feature>
<evidence type="ECO:0000256" key="10">
    <source>
        <dbReference type="PROSITE-ProRule" id="PRU00470"/>
    </source>
</evidence>
<keyword evidence="2" id="KW-0479">Metal-binding</keyword>
<dbReference type="PANTHER" id="PTHR31251">
    <property type="entry name" value="SQUAMOSA PROMOTER-BINDING-LIKE PROTEIN 4"/>
    <property type="match status" value="1"/>
</dbReference>
<dbReference type="PANTHER" id="PTHR31251:SF207">
    <property type="entry name" value="SQUAMOSA PROMOTER-BINDING-LIKE PROTEIN 13A-RELATED"/>
    <property type="match status" value="1"/>
</dbReference>
<comment type="function">
    <text evidence="9">Probable transcriptional factor. Binds to the promoter of the SQUAMOSA gene.</text>
</comment>
<dbReference type="GO" id="GO:0005634">
    <property type="term" value="C:nucleus"/>
    <property type="evidence" value="ECO:0007669"/>
    <property type="project" value="UniProtKB-SubCell"/>
</dbReference>
<evidence type="ECO:0000256" key="1">
    <source>
        <dbReference type="ARBA" id="ARBA00004123"/>
    </source>
</evidence>
<evidence type="ECO:0000313" key="13">
    <source>
        <dbReference type="EMBL" id="KAA8533334.1"/>
    </source>
</evidence>
<evidence type="ECO:0000256" key="7">
    <source>
        <dbReference type="ARBA" id="ARBA00023163"/>
    </source>
</evidence>
<keyword evidence="8" id="KW-0539">Nucleus</keyword>
<evidence type="ECO:0000256" key="9">
    <source>
        <dbReference type="ARBA" id="ARBA00056472"/>
    </source>
</evidence>
<name>A0A5J5ASS7_9ASTE</name>
<evidence type="ECO:0000256" key="11">
    <source>
        <dbReference type="SAM" id="MobiDB-lite"/>
    </source>
</evidence>
<evidence type="ECO:0000256" key="3">
    <source>
        <dbReference type="ARBA" id="ARBA00022771"/>
    </source>
</evidence>
<keyword evidence="14" id="KW-1185">Reference proteome</keyword>
<dbReference type="GO" id="GO:0003677">
    <property type="term" value="F:DNA binding"/>
    <property type="evidence" value="ECO:0007669"/>
    <property type="project" value="UniProtKB-KW"/>
</dbReference>
<protein>
    <recommendedName>
        <fullName evidence="12">SBP-type domain-containing protein</fullName>
    </recommendedName>
</protein>
<evidence type="ECO:0000256" key="5">
    <source>
        <dbReference type="ARBA" id="ARBA00023015"/>
    </source>
</evidence>
<dbReference type="AlphaFoldDB" id="A0A5J5ASS7"/>